<proteinExistence type="predicted"/>
<dbReference type="Proteomes" id="UP000694888">
    <property type="component" value="Unplaced"/>
</dbReference>
<evidence type="ECO:0000256" key="1">
    <source>
        <dbReference type="SAM" id="SignalP"/>
    </source>
</evidence>
<evidence type="ECO:0000313" key="3">
    <source>
        <dbReference type="RefSeq" id="XP_005089090.1"/>
    </source>
</evidence>
<name>A0ABM0JAC2_APLCA</name>
<protein>
    <submittedName>
        <fullName evidence="3">Uncharacterized protein LOC101864107</fullName>
    </submittedName>
</protein>
<reference evidence="3" key="1">
    <citation type="submission" date="2025-08" db="UniProtKB">
        <authorList>
            <consortium name="RefSeq"/>
        </authorList>
    </citation>
    <scope>IDENTIFICATION</scope>
</reference>
<accession>A0ABM0JAC2</accession>
<feature type="chain" id="PRO_5046018085" evidence="1">
    <location>
        <begin position="26"/>
        <end position="197"/>
    </location>
</feature>
<keyword evidence="1" id="KW-0732">Signal</keyword>
<organism evidence="2 3">
    <name type="scientific">Aplysia californica</name>
    <name type="common">California sea hare</name>
    <dbReference type="NCBI Taxonomy" id="6500"/>
    <lineage>
        <taxon>Eukaryota</taxon>
        <taxon>Metazoa</taxon>
        <taxon>Spiralia</taxon>
        <taxon>Lophotrochozoa</taxon>
        <taxon>Mollusca</taxon>
        <taxon>Gastropoda</taxon>
        <taxon>Heterobranchia</taxon>
        <taxon>Euthyneura</taxon>
        <taxon>Tectipleura</taxon>
        <taxon>Aplysiida</taxon>
        <taxon>Aplysioidea</taxon>
        <taxon>Aplysiidae</taxon>
        <taxon>Aplysia</taxon>
    </lineage>
</organism>
<evidence type="ECO:0000313" key="2">
    <source>
        <dbReference type="Proteomes" id="UP000694888"/>
    </source>
</evidence>
<gene>
    <name evidence="3" type="primary">LOC101864107</name>
</gene>
<dbReference type="RefSeq" id="XP_005089090.1">
    <property type="nucleotide sequence ID" value="XM_005089033.2"/>
</dbReference>
<dbReference type="GeneID" id="101864107"/>
<feature type="signal peptide" evidence="1">
    <location>
        <begin position="1"/>
        <end position="25"/>
    </location>
</feature>
<sequence>MTCASYLRTIPALVVAVLCLGSALSSPYRDEDLRPLIASSALDSDTGVFLDMRTRRGSGQQLYYSPHSFTSKRMNQISCSCCSNSFNSNCCFQCMQRLGKRSGARSDNKNEAPELLRNGPELYYNEGGRSSDHDLLSMPLQPEVSDWRAKGRACSCCLYQMHQEPFAQSWPCCRLCKRSKRSVGAVPAPAETSKKET</sequence>
<keyword evidence="2" id="KW-1185">Reference proteome</keyword>